<dbReference type="EMBL" id="SOZI01000064">
    <property type="protein sequence ID" value="TNY20555.1"/>
    <property type="molecule type" value="Genomic_DNA"/>
</dbReference>
<sequence length="446" mass="47713">MILTTACGAPLRRALVGAGPRPRLASPAPRAFTPLFAPHRALSLWPLSTPPSPTPDEPPAPPGKPSLADLSTPASLPDPTFLEPLSAAFLSLPPSLSLSYAAFIPLFTLFYRSTTTLPIVLWQRRRTRRFADVVMPLLRREQGRLALETRDECRRAGKSYEEYQEVFKKKAKKAAYALARTYRCSPRLTLILPPVTHIPIFITATLVLRDACARATSALSITPSSLPSLLEGSHASALSSTALAHLHDLAATPFLWCPSLVLPDPTMALPLAVGLAALLNVEVTAKTRRAATAAAEVVDRPGDAVLPATGAGGPGSSASASAPAAPPVSASERRRRLAQRARAGASSARVRTLATASAPRPPPPPSPSAADLPRKPSNERRVTNILRGASIAFIPLAAMAPSAVCIYWVTSNVFTLVQNLAFWWMDRGRERERRMRDIMSGRAVGV</sequence>
<feature type="compositionally biased region" description="Low complexity" evidence="6">
    <location>
        <begin position="340"/>
        <end position="358"/>
    </location>
</feature>
<dbReference type="AlphaFoldDB" id="A0A5C5FV31"/>
<dbReference type="GO" id="GO:0032979">
    <property type="term" value="P:protein insertion into mitochondrial inner membrane from matrix"/>
    <property type="evidence" value="ECO:0007669"/>
    <property type="project" value="TreeGrafter"/>
</dbReference>
<reference evidence="8 9" key="1">
    <citation type="submission" date="2019-03" db="EMBL/GenBank/DDBJ databases">
        <title>Rhodosporidium diobovatum UCD-FST 08-225 genome sequencing, assembly, and annotation.</title>
        <authorList>
            <person name="Fakankun I.U."/>
            <person name="Fristensky B."/>
            <person name="Levin D.B."/>
        </authorList>
    </citation>
    <scope>NUCLEOTIDE SEQUENCE [LARGE SCALE GENOMIC DNA]</scope>
    <source>
        <strain evidence="8 9">UCD-FST 08-225</strain>
    </source>
</reference>
<evidence type="ECO:0000256" key="3">
    <source>
        <dbReference type="ARBA" id="ARBA00022692"/>
    </source>
</evidence>
<evidence type="ECO:0000256" key="5">
    <source>
        <dbReference type="ARBA" id="ARBA00023136"/>
    </source>
</evidence>
<evidence type="ECO:0000256" key="2">
    <source>
        <dbReference type="ARBA" id="ARBA00009877"/>
    </source>
</evidence>
<keyword evidence="5 7" id="KW-0472">Membrane</keyword>
<evidence type="ECO:0000313" key="9">
    <source>
        <dbReference type="Proteomes" id="UP000311382"/>
    </source>
</evidence>
<name>A0A5C5FV31_9BASI</name>
<comment type="similarity">
    <text evidence="2">Belongs to the OXA1/ALB3/YidC family.</text>
</comment>
<feature type="compositionally biased region" description="Low complexity" evidence="6">
    <location>
        <begin position="316"/>
        <end position="330"/>
    </location>
</feature>
<keyword evidence="3 7" id="KW-0812">Transmembrane</keyword>
<evidence type="ECO:0008006" key="10">
    <source>
        <dbReference type="Google" id="ProtNLM"/>
    </source>
</evidence>
<feature type="transmembrane region" description="Helical" evidence="7">
    <location>
        <begin position="384"/>
        <end position="400"/>
    </location>
</feature>
<comment type="subcellular location">
    <subcellularLocation>
        <location evidence="1">Membrane</location>
        <topology evidence="1">Multi-pass membrane protein</topology>
    </subcellularLocation>
</comment>
<evidence type="ECO:0000256" key="1">
    <source>
        <dbReference type="ARBA" id="ARBA00004141"/>
    </source>
</evidence>
<feature type="transmembrane region" description="Helical" evidence="7">
    <location>
        <begin position="100"/>
        <end position="122"/>
    </location>
</feature>
<proteinExistence type="inferred from homology"/>
<dbReference type="GO" id="GO:0032977">
    <property type="term" value="F:membrane insertase activity"/>
    <property type="evidence" value="ECO:0007669"/>
    <property type="project" value="InterPro"/>
</dbReference>
<comment type="caution">
    <text evidence="8">The sequence shown here is derived from an EMBL/GenBank/DDBJ whole genome shotgun (WGS) entry which is preliminary data.</text>
</comment>
<evidence type="ECO:0000313" key="8">
    <source>
        <dbReference type="EMBL" id="TNY20555.1"/>
    </source>
</evidence>
<dbReference type="OrthoDB" id="2436667at2759"/>
<feature type="compositionally biased region" description="Pro residues" evidence="6">
    <location>
        <begin position="48"/>
        <end position="64"/>
    </location>
</feature>
<evidence type="ECO:0000256" key="6">
    <source>
        <dbReference type="SAM" id="MobiDB-lite"/>
    </source>
</evidence>
<evidence type="ECO:0000256" key="7">
    <source>
        <dbReference type="SAM" id="Phobius"/>
    </source>
</evidence>
<feature type="region of interest" description="Disordered" evidence="6">
    <location>
        <begin position="303"/>
        <end position="377"/>
    </location>
</feature>
<dbReference type="InterPro" id="IPR001708">
    <property type="entry name" value="YidC/ALB3/OXA1/COX18"/>
</dbReference>
<feature type="region of interest" description="Disordered" evidence="6">
    <location>
        <begin position="47"/>
        <end position="73"/>
    </location>
</feature>
<organism evidence="8 9">
    <name type="scientific">Rhodotorula diobovata</name>
    <dbReference type="NCBI Taxonomy" id="5288"/>
    <lineage>
        <taxon>Eukaryota</taxon>
        <taxon>Fungi</taxon>
        <taxon>Dikarya</taxon>
        <taxon>Basidiomycota</taxon>
        <taxon>Pucciniomycotina</taxon>
        <taxon>Microbotryomycetes</taxon>
        <taxon>Sporidiobolales</taxon>
        <taxon>Sporidiobolaceae</taxon>
        <taxon>Rhodotorula</taxon>
    </lineage>
</organism>
<dbReference type="PANTHER" id="PTHR12428:SF65">
    <property type="entry name" value="CYTOCHROME C OXIDASE ASSEMBLY PROTEIN COX18, MITOCHONDRIAL"/>
    <property type="match status" value="1"/>
</dbReference>
<dbReference type="PANTHER" id="PTHR12428">
    <property type="entry name" value="OXA1"/>
    <property type="match status" value="1"/>
</dbReference>
<dbReference type="STRING" id="5288.A0A5C5FV31"/>
<evidence type="ECO:0000256" key="4">
    <source>
        <dbReference type="ARBA" id="ARBA00022989"/>
    </source>
</evidence>
<keyword evidence="4 7" id="KW-1133">Transmembrane helix</keyword>
<dbReference type="GO" id="GO:0005743">
    <property type="term" value="C:mitochondrial inner membrane"/>
    <property type="evidence" value="ECO:0007669"/>
    <property type="project" value="TreeGrafter"/>
</dbReference>
<gene>
    <name evidence="8" type="ORF">DMC30DRAFT_416894</name>
</gene>
<dbReference type="Proteomes" id="UP000311382">
    <property type="component" value="Unassembled WGS sequence"/>
</dbReference>
<accession>A0A5C5FV31</accession>
<dbReference type="GO" id="GO:0033617">
    <property type="term" value="P:mitochondrial respiratory chain complex IV assembly"/>
    <property type="evidence" value="ECO:0007669"/>
    <property type="project" value="TreeGrafter"/>
</dbReference>
<protein>
    <recommendedName>
        <fullName evidence="10">60Kd inner membrane protein-domain-containing protein</fullName>
    </recommendedName>
</protein>
<keyword evidence="9" id="KW-1185">Reference proteome</keyword>